<dbReference type="AlphaFoldDB" id="A0A7J6FVK9"/>
<sequence>MLVTEVNVKDDAHNSNVNIYVLVMGSTPNISSYGVGVVDDSSSMNEDEHEMIQHIISNLYELIKHRVGENNPMFDLAHTDTLDYPDKLTSIHEENNRKAMKENHQLAEEIHQQALLNLWLEAEGALCSMKYEDCILIQESYLGTLISFNNSDSTWDGLWPESLCQTDDSTFLPHDPHGCKVGKLDDFLCLLDLDHGHEKDNHGFDCH</sequence>
<protein>
    <submittedName>
        <fullName evidence="1">Uncharacterized protein</fullName>
    </submittedName>
</protein>
<evidence type="ECO:0000313" key="1">
    <source>
        <dbReference type="EMBL" id="KAF4374708.1"/>
    </source>
</evidence>
<organism evidence="1 2">
    <name type="scientific">Cannabis sativa</name>
    <name type="common">Hemp</name>
    <name type="synonym">Marijuana</name>
    <dbReference type="NCBI Taxonomy" id="3483"/>
    <lineage>
        <taxon>Eukaryota</taxon>
        <taxon>Viridiplantae</taxon>
        <taxon>Streptophyta</taxon>
        <taxon>Embryophyta</taxon>
        <taxon>Tracheophyta</taxon>
        <taxon>Spermatophyta</taxon>
        <taxon>Magnoliopsida</taxon>
        <taxon>eudicotyledons</taxon>
        <taxon>Gunneridae</taxon>
        <taxon>Pentapetalae</taxon>
        <taxon>rosids</taxon>
        <taxon>fabids</taxon>
        <taxon>Rosales</taxon>
        <taxon>Cannabaceae</taxon>
        <taxon>Cannabis</taxon>
    </lineage>
</organism>
<comment type="caution">
    <text evidence="1">The sequence shown here is derived from an EMBL/GenBank/DDBJ whole genome shotgun (WGS) entry which is preliminary data.</text>
</comment>
<evidence type="ECO:0000313" key="2">
    <source>
        <dbReference type="Proteomes" id="UP000525078"/>
    </source>
</evidence>
<proteinExistence type="predicted"/>
<dbReference type="PANTHER" id="PTHR34361:SF6">
    <property type="entry name" value="POX DOMAIN-CONTAINING PROTEIN"/>
    <property type="match status" value="1"/>
</dbReference>
<gene>
    <name evidence="1" type="ORF">F8388_020229</name>
</gene>
<dbReference type="Proteomes" id="UP000525078">
    <property type="component" value="Unassembled WGS sequence"/>
</dbReference>
<accession>A0A7J6FVK9</accession>
<name>A0A7J6FVK9_CANSA</name>
<dbReference type="PANTHER" id="PTHR34361">
    <property type="entry name" value="OS08G0157800 PROTEIN"/>
    <property type="match status" value="1"/>
</dbReference>
<reference evidence="1 2" key="1">
    <citation type="journal article" date="2020" name="bioRxiv">
        <title>Sequence and annotation of 42 cannabis genomes reveals extensive copy number variation in cannabinoid synthesis and pathogen resistance genes.</title>
        <authorList>
            <person name="Mckernan K.J."/>
            <person name="Helbert Y."/>
            <person name="Kane L.T."/>
            <person name="Ebling H."/>
            <person name="Zhang L."/>
            <person name="Liu B."/>
            <person name="Eaton Z."/>
            <person name="Mclaughlin S."/>
            <person name="Kingan S."/>
            <person name="Baybayan P."/>
            <person name="Concepcion G."/>
            <person name="Jordan M."/>
            <person name="Riva A."/>
            <person name="Barbazuk W."/>
            <person name="Harkins T."/>
        </authorList>
    </citation>
    <scope>NUCLEOTIDE SEQUENCE [LARGE SCALE GENOMIC DNA]</scope>
    <source>
        <strain evidence="2">cv. Jamaican Lion 4</strain>
        <tissue evidence="1">Leaf</tissue>
    </source>
</reference>
<dbReference type="EMBL" id="JAATIP010000094">
    <property type="protein sequence ID" value="KAF4374708.1"/>
    <property type="molecule type" value="Genomic_DNA"/>
</dbReference>